<feature type="compositionally biased region" description="Polar residues" evidence="2">
    <location>
        <begin position="437"/>
        <end position="448"/>
    </location>
</feature>
<dbReference type="PANTHER" id="PTHR11960:SF73">
    <property type="entry name" value="TRANSLATION INITIATION FACTOR 4E, PUTATIVE-RELATED"/>
    <property type="match status" value="1"/>
</dbReference>
<evidence type="ECO:0000256" key="2">
    <source>
        <dbReference type="SAM" id="MobiDB-lite"/>
    </source>
</evidence>
<feature type="compositionally biased region" description="Polar residues" evidence="2">
    <location>
        <begin position="1"/>
        <end position="20"/>
    </location>
</feature>
<keyword evidence="4" id="KW-1185">Reference proteome</keyword>
<dbReference type="Gene3D" id="3.30.760.10">
    <property type="entry name" value="RNA Cap, Translation Initiation Factor Eif4e"/>
    <property type="match status" value="1"/>
</dbReference>
<feature type="compositionally biased region" description="Polar residues" evidence="2">
    <location>
        <begin position="88"/>
        <end position="120"/>
    </location>
</feature>
<dbReference type="PANTHER" id="PTHR11960">
    <property type="entry name" value="EUKARYOTIC TRANSLATION INITIATION FACTOR 4E RELATED"/>
    <property type="match status" value="1"/>
</dbReference>
<organism evidence="3 4">
    <name type="scientific">Serendipita indica (strain DSM 11827)</name>
    <name type="common">Root endophyte fungus</name>
    <name type="synonym">Piriformospora indica</name>
    <dbReference type="NCBI Taxonomy" id="1109443"/>
    <lineage>
        <taxon>Eukaryota</taxon>
        <taxon>Fungi</taxon>
        <taxon>Dikarya</taxon>
        <taxon>Basidiomycota</taxon>
        <taxon>Agaricomycotina</taxon>
        <taxon>Agaricomycetes</taxon>
        <taxon>Sebacinales</taxon>
        <taxon>Serendipitaceae</taxon>
        <taxon>Serendipita</taxon>
    </lineage>
</organism>
<feature type="compositionally biased region" description="Polar residues" evidence="2">
    <location>
        <begin position="180"/>
        <end position="189"/>
    </location>
</feature>
<evidence type="ECO:0000256" key="1">
    <source>
        <dbReference type="RuleBase" id="RU004374"/>
    </source>
</evidence>
<dbReference type="GO" id="GO:0003743">
    <property type="term" value="F:translation initiation factor activity"/>
    <property type="evidence" value="ECO:0007669"/>
    <property type="project" value="UniProtKB-KW"/>
</dbReference>
<keyword evidence="1" id="KW-0648">Protein biosynthesis</keyword>
<feature type="region of interest" description="Disordered" evidence="2">
    <location>
        <begin position="422"/>
        <end position="448"/>
    </location>
</feature>
<sequence>MSSNNDKSNTTSPEATSDSKTPPAAVTRPSGGARLPSLTQLAARIAPSAPASTSSSSRPRLAANILRSNSQASTITTASAHSTDSTAVNPPTTRPVSPTASDYSQTSVAVSSTLDASKTGSAPPDGIPAPIVDKEEKLIRGYKNIPSLNAITERMQRAKLEQAQNAANAGAPSAIVVTQPESADATPTTEEQKPLPTDAKAESQPEEHPLQHTWTLYYDSKAKGPPSTPFSANAEHTKFPTNTEGAAYEAGLTVVGDFKTVEGFCRYFNWLKPPSKLERSSNYHLFKDGIKPMWEDPANAQGGKWVLTIKSNPNLLDRCWSWLAMALVGEELDEKDEVCGAVVSLRAKIDRIQLWTRGKDDVESINNLGRKLVKLLDVGEEQGVGLEFQYNTEDRPTPNKFISIQSQNAYTGYKQSPLSAVSTSFNPPFSPDGASPATPNGPTLPLKSQNVAALDAATGGGGAFGTWRSKRAQAAVDKE</sequence>
<dbReference type="Pfam" id="PF01652">
    <property type="entry name" value="IF4E"/>
    <property type="match status" value="1"/>
</dbReference>
<feature type="compositionally biased region" description="Basic and acidic residues" evidence="2">
    <location>
        <begin position="199"/>
        <end position="210"/>
    </location>
</feature>
<feature type="compositionally biased region" description="Low complexity" evidence="2">
    <location>
        <begin position="42"/>
        <end position="87"/>
    </location>
</feature>
<gene>
    <name evidence="3" type="ORF">PIIN_00479</name>
</gene>
<dbReference type="GO" id="GO:0016281">
    <property type="term" value="C:eukaryotic translation initiation factor 4F complex"/>
    <property type="evidence" value="ECO:0007669"/>
    <property type="project" value="TreeGrafter"/>
</dbReference>
<dbReference type="Proteomes" id="UP000007148">
    <property type="component" value="Unassembled WGS sequence"/>
</dbReference>
<dbReference type="STRING" id="1109443.G4U2M3"/>
<comment type="similarity">
    <text evidence="1">Belongs to the eukaryotic initiation factor 4E family.</text>
</comment>
<dbReference type="eggNOG" id="KOG1670">
    <property type="taxonomic scope" value="Eukaryota"/>
</dbReference>
<dbReference type="OrthoDB" id="590761at2759"/>
<dbReference type="AlphaFoldDB" id="G4U2M3"/>
<keyword evidence="1" id="KW-0694">RNA-binding</keyword>
<keyword evidence="1 3" id="KW-0396">Initiation factor</keyword>
<dbReference type="EMBL" id="CAFZ01001876">
    <property type="protein sequence ID" value="CCA77832.1"/>
    <property type="molecule type" value="Genomic_DNA"/>
</dbReference>
<evidence type="ECO:0000313" key="3">
    <source>
        <dbReference type="EMBL" id="CCA77832.1"/>
    </source>
</evidence>
<dbReference type="GO" id="GO:0000340">
    <property type="term" value="F:RNA 7-methylguanosine cap binding"/>
    <property type="evidence" value="ECO:0007669"/>
    <property type="project" value="TreeGrafter"/>
</dbReference>
<dbReference type="OMA" id="FQYNTED"/>
<comment type="caution">
    <text evidence="3">The sequence shown here is derived from an EMBL/GenBank/DDBJ whole genome shotgun (WGS) entry which is preliminary data.</text>
</comment>
<reference evidence="3 4" key="1">
    <citation type="journal article" date="2011" name="PLoS Pathog.">
        <title>Endophytic Life Strategies Decoded by Genome and Transcriptome Analyses of the Mutualistic Root Symbiont Piriformospora indica.</title>
        <authorList>
            <person name="Zuccaro A."/>
            <person name="Lahrmann U."/>
            <person name="Guldener U."/>
            <person name="Langen G."/>
            <person name="Pfiffi S."/>
            <person name="Biedenkopf D."/>
            <person name="Wong P."/>
            <person name="Samans B."/>
            <person name="Grimm C."/>
            <person name="Basiewicz M."/>
            <person name="Murat C."/>
            <person name="Martin F."/>
            <person name="Kogel K.H."/>
        </authorList>
    </citation>
    <scope>NUCLEOTIDE SEQUENCE [LARGE SCALE GENOMIC DNA]</scope>
    <source>
        <strain evidence="3 4">DSM 11827</strain>
    </source>
</reference>
<dbReference type="SUPFAM" id="SSF55418">
    <property type="entry name" value="eIF4e-like"/>
    <property type="match status" value="1"/>
</dbReference>
<feature type="region of interest" description="Disordered" evidence="2">
    <location>
        <begin position="1"/>
        <end position="132"/>
    </location>
</feature>
<proteinExistence type="inferred from homology"/>
<name>G4U2M3_SERID</name>
<evidence type="ECO:0000313" key="4">
    <source>
        <dbReference type="Proteomes" id="UP000007148"/>
    </source>
</evidence>
<accession>G4U2M3</accession>
<dbReference type="InterPro" id="IPR001040">
    <property type="entry name" value="TIF_eIF_4E"/>
</dbReference>
<dbReference type="InParanoid" id="G4U2M3"/>
<dbReference type="HOGENOM" id="CLU_042809_0_0_1"/>
<protein>
    <submittedName>
        <fullName evidence="3">Related to eukaryotic translation initiation factor 4E class II-Postia placenta Mad-698-R</fullName>
    </submittedName>
</protein>
<feature type="region of interest" description="Disordered" evidence="2">
    <location>
        <begin position="180"/>
        <end position="211"/>
    </location>
</feature>
<dbReference type="InterPro" id="IPR023398">
    <property type="entry name" value="TIF_eIF4e-like"/>
</dbReference>